<reference evidence="1 2" key="1">
    <citation type="submission" date="2018-04" db="EMBL/GenBank/DDBJ databases">
        <title>Novel Campyloabacter and Helicobacter Species and Strains.</title>
        <authorList>
            <person name="Mannion A.J."/>
            <person name="Shen Z."/>
            <person name="Fox J.G."/>
        </authorList>
    </citation>
    <scope>NUCLEOTIDE SEQUENCE [LARGE SCALE GENOMIC DNA]</scope>
    <source>
        <strain evidence="1 2">MIT 17-337</strain>
    </source>
</reference>
<organism evidence="1 2">
    <name type="scientific">Helicobacter didelphidarum</name>
    <dbReference type="NCBI Taxonomy" id="2040648"/>
    <lineage>
        <taxon>Bacteria</taxon>
        <taxon>Pseudomonadati</taxon>
        <taxon>Campylobacterota</taxon>
        <taxon>Epsilonproteobacteria</taxon>
        <taxon>Campylobacterales</taxon>
        <taxon>Helicobacteraceae</taxon>
        <taxon>Helicobacter</taxon>
    </lineage>
</organism>
<sequence length="317" mass="36662">MMRNFKDFQEIIHIDWKSTKVAIFRNIHNFIYLHQINEFDFCMIDDLLGLESQIQLLDSNTLAFLSGKKALNALLWGARGCGKSSVVKAVLAQYLFDKTYKIPKNGNYHAKKCIESTSQDIQNISIHSNKLRVLQLDSNDISFLPLLFDSLRQIQDFYFVIFCDDIAFCNNDWGYHGLKSILEGSFERPPNNILLYATSNLRHIISENEHNNSLHIQDSLHESMSFSDRFPLSIGFYTLGQKEYLEVLLHLIKNHLHNQSLQAHSKITLENNNIDRESQNILEKIKQQAINFATKIGNRSPRSAKDFFTLYLNGTKL</sequence>
<proteinExistence type="predicted"/>
<dbReference type="Gene3D" id="3.40.50.300">
    <property type="entry name" value="P-loop containing nucleotide triphosphate hydrolases"/>
    <property type="match status" value="1"/>
</dbReference>
<dbReference type="AlphaFoldDB" id="A0A3D8IR34"/>
<dbReference type="PANTHER" id="PTHR42935:SF1">
    <property type="entry name" value="SLR0930 PROTEIN"/>
    <property type="match status" value="1"/>
</dbReference>
<dbReference type="InterPro" id="IPR008533">
    <property type="entry name" value="DUF815"/>
</dbReference>
<dbReference type="Pfam" id="PF05673">
    <property type="entry name" value="DUF815"/>
    <property type="match status" value="2"/>
</dbReference>
<keyword evidence="2" id="KW-1185">Reference proteome</keyword>
<evidence type="ECO:0008006" key="3">
    <source>
        <dbReference type="Google" id="ProtNLM"/>
    </source>
</evidence>
<dbReference type="InterPro" id="IPR027417">
    <property type="entry name" value="P-loop_NTPase"/>
</dbReference>
<comment type="caution">
    <text evidence="1">The sequence shown here is derived from an EMBL/GenBank/DDBJ whole genome shotgun (WGS) entry which is preliminary data.</text>
</comment>
<evidence type="ECO:0000313" key="1">
    <source>
        <dbReference type="EMBL" id="RDU67672.1"/>
    </source>
</evidence>
<evidence type="ECO:0000313" key="2">
    <source>
        <dbReference type="Proteomes" id="UP000256379"/>
    </source>
</evidence>
<dbReference type="SUPFAM" id="SSF52540">
    <property type="entry name" value="P-loop containing nucleoside triphosphate hydrolases"/>
    <property type="match status" value="1"/>
</dbReference>
<protein>
    <recommendedName>
        <fullName evidence="3">DUF815 domain-containing protein</fullName>
    </recommendedName>
</protein>
<dbReference type="EMBL" id="NXLQ01000001">
    <property type="protein sequence ID" value="RDU67672.1"/>
    <property type="molecule type" value="Genomic_DNA"/>
</dbReference>
<dbReference type="Proteomes" id="UP000256379">
    <property type="component" value="Unassembled WGS sequence"/>
</dbReference>
<accession>A0A3D8IR34</accession>
<dbReference type="OrthoDB" id="9812140at2"/>
<dbReference type="PANTHER" id="PTHR42935">
    <property type="entry name" value="SLR0930 PROTEIN"/>
    <property type="match status" value="1"/>
</dbReference>
<gene>
    <name evidence="1" type="ORF">CQA53_01340</name>
</gene>
<name>A0A3D8IR34_9HELI</name>